<feature type="transmembrane region" description="Helical" evidence="1">
    <location>
        <begin position="53"/>
        <end position="73"/>
    </location>
</feature>
<dbReference type="GO" id="GO:0080120">
    <property type="term" value="P:CAAX-box protein maturation"/>
    <property type="evidence" value="ECO:0007669"/>
    <property type="project" value="UniProtKB-ARBA"/>
</dbReference>
<reference evidence="4" key="1">
    <citation type="submission" date="2015-08" db="EMBL/GenBank/DDBJ databases">
        <authorList>
            <person name="Kim K.M."/>
        </authorList>
    </citation>
    <scope>NUCLEOTIDE SEQUENCE [LARGE SCALE GENOMIC DNA]</scope>
    <source>
        <strain evidence="4">KCTC 23892</strain>
    </source>
</reference>
<dbReference type="InterPro" id="IPR003675">
    <property type="entry name" value="Rce1/LyrA-like_dom"/>
</dbReference>
<keyword evidence="4" id="KW-1185">Reference proteome</keyword>
<dbReference type="KEGG" id="ksd:KS2013_2330"/>
<feature type="transmembrane region" description="Helical" evidence="1">
    <location>
        <begin position="132"/>
        <end position="151"/>
    </location>
</feature>
<protein>
    <recommendedName>
        <fullName evidence="2">CAAX prenyl protease 2/Lysostaphin resistance protein A-like domain-containing protein</fullName>
    </recommendedName>
</protein>
<name>A0A1B3BDX4_9GAMM</name>
<dbReference type="GO" id="GO:0004175">
    <property type="term" value="F:endopeptidase activity"/>
    <property type="evidence" value="ECO:0007669"/>
    <property type="project" value="UniProtKB-ARBA"/>
</dbReference>
<dbReference type="PANTHER" id="PTHR36435">
    <property type="entry name" value="SLR1288 PROTEIN"/>
    <property type="match status" value="1"/>
</dbReference>
<dbReference type="PANTHER" id="PTHR36435:SF1">
    <property type="entry name" value="CAAX AMINO TERMINAL PROTEASE FAMILY PROTEIN"/>
    <property type="match status" value="1"/>
</dbReference>
<feature type="domain" description="CAAX prenyl protease 2/Lysostaphin resistance protein A-like" evidence="2">
    <location>
        <begin position="136"/>
        <end position="227"/>
    </location>
</feature>
<feature type="transmembrane region" description="Helical" evidence="1">
    <location>
        <begin position="191"/>
        <end position="208"/>
    </location>
</feature>
<dbReference type="EMBL" id="CP012418">
    <property type="protein sequence ID" value="AOE51034.1"/>
    <property type="molecule type" value="Genomic_DNA"/>
</dbReference>
<accession>A0A1B3BDX4</accession>
<sequence length="233" mass="25965">MSPHTQHSAYNAQLLPFHLWLALATLLCLSLTSTIILLLLQSGHPEGLEQANGLHLVIAIGGGMLVSYSLLLLLTRSFYIEQFLPLLRVGGRWVILSIIVGIFFAAFIHYLSRELPGPESPSNTFDVIKQHSRTAEVALIFIVTVFAPIFEEYLFRGLILSSLIARFATFIGIVISAVVFMGFHLLEYYDYWLGLMAIFSLGILLGWFRTSSHSILPSILCHASYNLTIILLA</sequence>
<dbReference type="AlphaFoldDB" id="A0A1B3BDX4"/>
<gene>
    <name evidence="3" type="ORF">KS2013_2330</name>
</gene>
<dbReference type="Proteomes" id="UP000094147">
    <property type="component" value="Chromosome"/>
</dbReference>
<dbReference type="RefSeq" id="WP_068994192.1">
    <property type="nucleotide sequence ID" value="NZ_CP012418.1"/>
</dbReference>
<feature type="transmembrane region" description="Helical" evidence="1">
    <location>
        <begin position="20"/>
        <end position="41"/>
    </location>
</feature>
<organism evidence="3 4">
    <name type="scientific">Kangiella sediminilitoris</name>
    <dbReference type="NCBI Taxonomy" id="1144748"/>
    <lineage>
        <taxon>Bacteria</taxon>
        <taxon>Pseudomonadati</taxon>
        <taxon>Pseudomonadota</taxon>
        <taxon>Gammaproteobacteria</taxon>
        <taxon>Kangiellales</taxon>
        <taxon>Kangiellaceae</taxon>
        <taxon>Kangiella</taxon>
    </lineage>
</organism>
<feature type="transmembrane region" description="Helical" evidence="1">
    <location>
        <begin position="93"/>
        <end position="112"/>
    </location>
</feature>
<keyword evidence="1" id="KW-0812">Transmembrane</keyword>
<dbReference type="STRING" id="1144748.KS2013_2330"/>
<evidence type="ECO:0000313" key="3">
    <source>
        <dbReference type="EMBL" id="AOE51034.1"/>
    </source>
</evidence>
<keyword evidence="1" id="KW-0472">Membrane</keyword>
<evidence type="ECO:0000259" key="2">
    <source>
        <dbReference type="Pfam" id="PF02517"/>
    </source>
</evidence>
<dbReference type="InterPro" id="IPR052710">
    <property type="entry name" value="CAAX_protease"/>
</dbReference>
<proteinExistence type="predicted"/>
<feature type="transmembrane region" description="Helical" evidence="1">
    <location>
        <begin position="163"/>
        <end position="185"/>
    </location>
</feature>
<evidence type="ECO:0000256" key="1">
    <source>
        <dbReference type="SAM" id="Phobius"/>
    </source>
</evidence>
<keyword evidence="1" id="KW-1133">Transmembrane helix</keyword>
<evidence type="ECO:0000313" key="4">
    <source>
        <dbReference type="Proteomes" id="UP000094147"/>
    </source>
</evidence>
<dbReference type="OrthoDB" id="6194832at2"/>
<dbReference type="Pfam" id="PF02517">
    <property type="entry name" value="Rce1-like"/>
    <property type="match status" value="1"/>
</dbReference>